<evidence type="ECO:0000313" key="3">
    <source>
        <dbReference type="Proteomes" id="UP001595075"/>
    </source>
</evidence>
<reference evidence="2 3" key="1">
    <citation type="journal article" date="2024" name="Commun. Biol.">
        <title>Comparative genomic analysis of thermophilic fungi reveals convergent evolutionary adaptations and gene losses.</title>
        <authorList>
            <person name="Steindorff A.S."/>
            <person name="Aguilar-Pontes M.V."/>
            <person name="Robinson A.J."/>
            <person name="Andreopoulos B."/>
            <person name="LaButti K."/>
            <person name="Kuo A."/>
            <person name="Mondo S."/>
            <person name="Riley R."/>
            <person name="Otillar R."/>
            <person name="Haridas S."/>
            <person name="Lipzen A."/>
            <person name="Grimwood J."/>
            <person name="Schmutz J."/>
            <person name="Clum A."/>
            <person name="Reid I.D."/>
            <person name="Moisan M.C."/>
            <person name="Butler G."/>
            <person name="Nguyen T.T.M."/>
            <person name="Dewar K."/>
            <person name="Conant G."/>
            <person name="Drula E."/>
            <person name="Henrissat B."/>
            <person name="Hansel C."/>
            <person name="Singer S."/>
            <person name="Hutchinson M.I."/>
            <person name="de Vries R.P."/>
            <person name="Natvig D.O."/>
            <person name="Powell A.J."/>
            <person name="Tsang A."/>
            <person name="Grigoriev I.V."/>
        </authorList>
    </citation>
    <scope>NUCLEOTIDE SEQUENCE [LARGE SCALE GENOMIC DNA]</scope>
    <source>
        <strain evidence="2 3">CBS 494.80</strain>
    </source>
</reference>
<dbReference type="InterPro" id="IPR027417">
    <property type="entry name" value="P-loop_NTPase"/>
</dbReference>
<sequence length="449" mass="51960">MNEKDDVIVAVVSVSGSGKTSFIKTVTRDSNIELGGSLFSGTILISFTTQSKCTKDCDADCDADTASVKLYRGSIDSIGYNLIDTPGFKDSTMSNEEVAQKIQGGLESHCFKRAKLDALIYVHNITMPRMQGSADRNLRYVRQLLKQNPSVRLTLATSFWDHVQLDVGLEREAELLKSDSFWAAMVAKGRNIVRIQPDRLICSRALQSIVSNVVNERAGPPLSYTSPVVPTPRSPKRGFLGRLLSKPYKSNKDYGSSSSGQRFDVDYGSVTMPNSGIQEVEAQIKMEKEGYQRHIQRAMKESEEAYQREKAQLQAYQKDMLRQQQNAERLAQENYEHQMREERKRMLEDKQRIKDQLDRQRLAAERVRCEMEAERQRMVQAQQKLEDQQREHERILRREERDREDRERRYTSWEKNGHERQRLQQGGILVKSEERKRQRRQFIDEATRK</sequence>
<name>A0ABR4BWF5_9HELO</name>
<feature type="compositionally biased region" description="Basic and acidic residues" evidence="1">
    <location>
        <begin position="431"/>
        <end position="449"/>
    </location>
</feature>
<comment type="caution">
    <text evidence="2">The sequence shown here is derived from an EMBL/GenBank/DDBJ whole genome shotgun (WGS) entry which is preliminary data.</text>
</comment>
<proteinExistence type="predicted"/>
<feature type="compositionally biased region" description="Basic and acidic residues" evidence="1">
    <location>
        <begin position="384"/>
        <end position="422"/>
    </location>
</feature>
<dbReference type="Proteomes" id="UP001595075">
    <property type="component" value="Unassembled WGS sequence"/>
</dbReference>
<protein>
    <recommendedName>
        <fullName evidence="4">G domain-containing protein</fullName>
    </recommendedName>
</protein>
<dbReference type="SUPFAM" id="SSF52540">
    <property type="entry name" value="P-loop containing nucleoside triphosphate hydrolases"/>
    <property type="match status" value="1"/>
</dbReference>
<evidence type="ECO:0000313" key="2">
    <source>
        <dbReference type="EMBL" id="KAL2061456.1"/>
    </source>
</evidence>
<evidence type="ECO:0000256" key="1">
    <source>
        <dbReference type="SAM" id="MobiDB-lite"/>
    </source>
</evidence>
<keyword evidence="3" id="KW-1185">Reference proteome</keyword>
<dbReference type="EMBL" id="JAZHXI010000018">
    <property type="protein sequence ID" value="KAL2061456.1"/>
    <property type="molecule type" value="Genomic_DNA"/>
</dbReference>
<feature type="region of interest" description="Disordered" evidence="1">
    <location>
        <begin position="380"/>
        <end position="449"/>
    </location>
</feature>
<evidence type="ECO:0008006" key="4">
    <source>
        <dbReference type="Google" id="ProtNLM"/>
    </source>
</evidence>
<organism evidence="2 3">
    <name type="scientific">Oculimacula yallundae</name>
    <dbReference type="NCBI Taxonomy" id="86028"/>
    <lineage>
        <taxon>Eukaryota</taxon>
        <taxon>Fungi</taxon>
        <taxon>Dikarya</taxon>
        <taxon>Ascomycota</taxon>
        <taxon>Pezizomycotina</taxon>
        <taxon>Leotiomycetes</taxon>
        <taxon>Helotiales</taxon>
        <taxon>Ploettnerulaceae</taxon>
        <taxon>Oculimacula</taxon>
    </lineage>
</organism>
<dbReference type="Gene3D" id="3.40.50.300">
    <property type="entry name" value="P-loop containing nucleotide triphosphate hydrolases"/>
    <property type="match status" value="1"/>
</dbReference>
<gene>
    <name evidence="2" type="ORF">VTL71DRAFT_6833</name>
</gene>
<accession>A0ABR4BWF5</accession>